<proteinExistence type="predicted"/>
<dbReference type="InterPro" id="IPR027266">
    <property type="entry name" value="TrmE/GcvT-like"/>
</dbReference>
<dbReference type="EMBL" id="JAEKJA010000026">
    <property type="protein sequence ID" value="MBJ3778288.1"/>
    <property type="molecule type" value="Genomic_DNA"/>
</dbReference>
<dbReference type="InterPro" id="IPR045179">
    <property type="entry name" value="YgfZ/GcvT"/>
</dbReference>
<evidence type="ECO:0000256" key="1">
    <source>
        <dbReference type="ARBA" id="ARBA00022946"/>
    </source>
</evidence>
<dbReference type="SUPFAM" id="SSF103025">
    <property type="entry name" value="Folate-binding domain"/>
    <property type="match status" value="1"/>
</dbReference>
<evidence type="ECO:0000313" key="3">
    <source>
        <dbReference type="EMBL" id="MBJ3778288.1"/>
    </source>
</evidence>
<dbReference type="AlphaFoldDB" id="A0A934MI19"/>
<sequence length="268" mass="27872">MTTTGCVLERRVAIRFEGPDRVKFLDGLLSADVEAIAPGGLGYGALLTPQGKILSDMMIHVEEDHLTLDVPTAAADDLERRFGLYKLRAAVTLARTDEVVVVSGEGPADPRAAGLGGRTLMAPADAPAETDASAYHAARIAAGVPDAVLDFELGDAFPHDANMDLTGGVDFKKGCFVGQEVVSRMRHRGTARRRTVIVAADATLPATGAPVTVGGKVVGRLGTTLGGDGLAVVRIDRVGETAEIEGVAVRLRVPPGAPFALKVEEASD</sequence>
<dbReference type="NCBIfam" id="TIGR03317">
    <property type="entry name" value="ygfZ_signature"/>
    <property type="match status" value="1"/>
</dbReference>
<protein>
    <submittedName>
        <fullName evidence="3">Folate-binding protein YgfZ</fullName>
    </submittedName>
</protein>
<dbReference type="PANTHER" id="PTHR22602">
    <property type="entry name" value="TRANSFERASE CAF17, MITOCHONDRIAL-RELATED"/>
    <property type="match status" value="1"/>
</dbReference>
<dbReference type="InterPro" id="IPR017703">
    <property type="entry name" value="YgfZ/GCV_T_CS"/>
</dbReference>
<dbReference type="Pfam" id="PF25455">
    <property type="entry name" value="Beta-barrel_CAF17_C"/>
    <property type="match status" value="1"/>
</dbReference>
<dbReference type="InterPro" id="IPR057460">
    <property type="entry name" value="CAF17_C"/>
</dbReference>
<dbReference type="GO" id="GO:0016226">
    <property type="term" value="P:iron-sulfur cluster assembly"/>
    <property type="evidence" value="ECO:0007669"/>
    <property type="project" value="TreeGrafter"/>
</dbReference>
<name>A0A934MI19_9HYPH</name>
<keyword evidence="1" id="KW-0809">Transit peptide</keyword>
<evidence type="ECO:0000259" key="2">
    <source>
        <dbReference type="Pfam" id="PF25455"/>
    </source>
</evidence>
<dbReference type="PANTHER" id="PTHR22602:SF0">
    <property type="entry name" value="TRANSFERASE CAF17, MITOCHONDRIAL-RELATED"/>
    <property type="match status" value="1"/>
</dbReference>
<accession>A0A934MI19</accession>
<evidence type="ECO:0000313" key="4">
    <source>
        <dbReference type="Proteomes" id="UP000609531"/>
    </source>
</evidence>
<gene>
    <name evidence="3" type="ORF">JCR33_21495</name>
</gene>
<dbReference type="RefSeq" id="WP_198884194.1">
    <property type="nucleotide sequence ID" value="NZ_JAEKJA010000026.1"/>
</dbReference>
<dbReference type="Proteomes" id="UP000609531">
    <property type="component" value="Unassembled WGS sequence"/>
</dbReference>
<keyword evidence="4" id="KW-1185">Reference proteome</keyword>
<comment type="caution">
    <text evidence="3">The sequence shown here is derived from an EMBL/GenBank/DDBJ whole genome shotgun (WGS) entry which is preliminary data.</text>
</comment>
<feature type="domain" description="CAF17 C-terminal" evidence="2">
    <location>
        <begin position="192"/>
        <end position="258"/>
    </location>
</feature>
<organism evidence="3 4">
    <name type="scientific">Acuticoccus mangrovi</name>
    <dbReference type="NCBI Taxonomy" id="2796142"/>
    <lineage>
        <taxon>Bacteria</taxon>
        <taxon>Pseudomonadati</taxon>
        <taxon>Pseudomonadota</taxon>
        <taxon>Alphaproteobacteria</taxon>
        <taxon>Hyphomicrobiales</taxon>
        <taxon>Amorphaceae</taxon>
        <taxon>Acuticoccus</taxon>
    </lineage>
</organism>
<dbReference type="Gene3D" id="3.30.1360.120">
    <property type="entry name" value="Probable tRNA modification gtpase trme, domain 1"/>
    <property type="match status" value="2"/>
</dbReference>
<reference evidence="3" key="1">
    <citation type="submission" date="2020-12" db="EMBL/GenBank/DDBJ databases">
        <title>Bacterial taxonomy.</title>
        <authorList>
            <person name="Pan X."/>
        </authorList>
    </citation>
    <scope>NUCLEOTIDE SEQUENCE</scope>
    <source>
        <strain evidence="3">B2012</strain>
    </source>
</reference>